<evidence type="ECO:0000256" key="1">
    <source>
        <dbReference type="SAM" id="MobiDB-lite"/>
    </source>
</evidence>
<dbReference type="VEuPathDB" id="FungiDB:HpaG800162"/>
<reference evidence="2" key="2">
    <citation type="submission" date="2015-06" db="UniProtKB">
        <authorList>
            <consortium name="EnsemblProtists"/>
        </authorList>
    </citation>
    <scope>IDENTIFICATION</scope>
    <source>
        <strain evidence="2">Emoy2</strain>
    </source>
</reference>
<feature type="compositionally biased region" description="Basic and acidic residues" evidence="1">
    <location>
        <begin position="52"/>
        <end position="63"/>
    </location>
</feature>
<dbReference type="InParanoid" id="M4B1L5"/>
<feature type="region of interest" description="Disordered" evidence="1">
    <location>
        <begin position="1"/>
        <end position="89"/>
    </location>
</feature>
<protein>
    <submittedName>
        <fullName evidence="2">Uncharacterized protein</fullName>
    </submittedName>
</protein>
<evidence type="ECO:0000313" key="2">
    <source>
        <dbReference type="EnsemblProtists" id="HpaP800162"/>
    </source>
</evidence>
<proteinExistence type="predicted"/>
<feature type="compositionally biased region" description="Polar residues" evidence="1">
    <location>
        <begin position="38"/>
        <end position="49"/>
    </location>
</feature>
<dbReference type="EMBL" id="JH597776">
    <property type="status" value="NOT_ANNOTATED_CDS"/>
    <property type="molecule type" value="Genomic_DNA"/>
</dbReference>
<evidence type="ECO:0000313" key="3">
    <source>
        <dbReference type="Proteomes" id="UP000011713"/>
    </source>
</evidence>
<dbReference type="AlphaFoldDB" id="M4B1L5"/>
<dbReference type="Proteomes" id="UP000011713">
    <property type="component" value="Unassembled WGS sequence"/>
</dbReference>
<accession>M4B1L5</accession>
<keyword evidence="3" id="KW-1185">Reference proteome</keyword>
<name>M4B1L5_HYAAE</name>
<organism evidence="2 3">
    <name type="scientific">Hyaloperonospora arabidopsidis (strain Emoy2)</name>
    <name type="common">Downy mildew agent</name>
    <name type="synonym">Peronospora arabidopsidis</name>
    <dbReference type="NCBI Taxonomy" id="559515"/>
    <lineage>
        <taxon>Eukaryota</taxon>
        <taxon>Sar</taxon>
        <taxon>Stramenopiles</taxon>
        <taxon>Oomycota</taxon>
        <taxon>Peronosporomycetes</taxon>
        <taxon>Peronosporales</taxon>
        <taxon>Peronosporaceae</taxon>
        <taxon>Hyaloperonospora</taxon>
    </lineage>
</organism>
<sequence>MDSGFVASALGRGMSGTTLHRDALGYDPPRQPNGRARVTQSGDSLSQQFRPHYVDPRHPDRAARPQGPRCTPVSPLDFDDINAPMPPIKASTDAGVAVACPGSTPT</sequence>
<dbReference type="EnsemblProtists" id="HpaT800162">
    <property type="protein sequence ID" value="HpaP800162"/>
    <property type="gene ID" value="HpaG800162"/>
</dbReference>
<dbReference type="HOGENOM" id="CLU_2228341_0_0_1"/>
<reference evidence="3" key="1">
    <citation type="journal article" date="2010" name="Science">
        <title>Signatures of adaptation to obligate biotrophy in the Hyaloperonospora arabidopsidis genome.</title>
        <authorList>
            <person name="Baxter L."/>
            <person name="Tripathy S."/>
            <person name="Ishaque N."/>
            <person name="Boot N."/>
            <person name="Cabral A."/>
            <person name="Kemen E."/>
            <person name="Thines M."/>
            <person name="Ah-Fong A."/>
            <person name="Anderson R."/>
            <person name="Badejoko W."/>
            <person name="Bittner-Eddy P."/>
            <person name="Boore J.L."/>
            <person name="Chibucos M.C."/>
            <person name="Coates M."/>
            <person name="Dehal P."/>
            <person name="Delehaunty K."/>
            <person name="Dong S."/>
            <person name="Downton P."/>
            <person name="Dumas B."/>
            <person name="Fabro G."/>
            <person name="Fronick C."/>
            <person name="Fuerstenberg S.I."/>
            <person name="Fulton L."/>
            <person name="Gaulin E."/>
            <person name="Govers F."/>
            <person name="Hughes L."/>
            <person name="Humphray S."/>
            <person name="Jiang R.H."/>
            <person name="Judelson H."/>
            <person name="Kamoun S."/>
            <person name="Kyung K."/>
            <person name="Meijer H."/>
            <person name="Minx P."/>
            <person name="Morris P."/>
            <person name="Nelson J."/>
            <person name="Phuntumart V."/>
            <person name="Qutob D."/>
            <person name="Rehmany A."/>
            <person name="Rougon-Cardoso A."/>
            <person name="Ryden P."/>
            <person name="Torto-Alalibo T."/>
            <person name="Studholme D."/>
            <person name="Wang Y."/>
            <person name="Win J."/>
            <person name="Wood J."/>
            <person name="Clifton S.W."/>
            <person name="Rogers J."/>
            <person name="Van den Ackerveken G."/>
            <person name="Jones J.D."/>
            <person name="McDowell J.M."/>
            <person name="Beynon J."/>
            <person name="Tyler B.M."/>
        </authorList>
    </citation>
    <scope>NUCLEOTIDE SEQUENCE [LARGE SCALE GENOMIC DNA]</scope>
    <source>
        <strain evidence="3">Emoy2</strain>
    </source>
</reference>